<proteinExistence type="inferred from homology"/>
<dbReference type="STRING" id="550447.SAMN05428946_1289"/>
<dbReference type="Pfam" id="PF13556">
    <property type="entry name" value="HTH_30"/>
    <property type="match status" value="1"/>
</dbReference>
<dbReference type="RefSeq" id="WP_076757581.1">
    <property type="nucleotide sequence ID" value="NZ_FTPL01000002.1"/>
</dbReference>
<dbReference type="AlphaFoldDB" id="A0A1U7PPE9"/>
<reference evidence="4" key="1">
    <citation type="submission" date="2017-01" db="EMBL/GenBank/DDBJ databases">
        <authorList>
            <person name="Varghese N."/>
            <person name="Submissions S."/>
        </authorList>
    </citation>
    <scope>NUCLEOTIDE SEQUENCE [LARGE SCALE GENOMIC DNA]</scope>
    <source>
        <strain evidence="4">MNA4</strain>
    </source>
</reference>
<evidence type="ECO:0000256" key="1">
    <source>
        <dbReference type="ARBA" id="ARBA00006754"/>
    </source>
</evidence>
<dbReference type="InterPro" id="IPR025736">
    <property type="entry name" value="PucR_C-HTH_dom"/>
</dbReference>
<dbReference type="InterPro" id="IPR051448">
    <property type="entry name" value="CdaR-like_regulators"/>
</dbReference>
<feature type="domain" description="GAF" evidence="2">
    <location>
        <begin position="29"/>
        <end position="191"/>
    </location>
</feature>
<dbReference type="PANTHER" id="PTHR33744">
    <property type="entry name" value="CARBOHYDRATE DIACID REGULATOR"/>
    <property type="match status" value="1"/>
</dbReference>
<protein>
    <submittedName>
        <fullName evidence="3">DNA-binding transcriptional regulator, PucR family</fullName>
    </submittedName>
</protein>
<dbReference type="Pfam" id="PF17853">
    <property type="entry name" value="GGDEF_2"/>
    <property type="match status" value="1"/>
</dbReference>
<dbReference type="GO" id="GO:0003677">
    <property type="term" value="F:DNA binding"/>
    <property type="evidence" value="ECO:0007669"/>
    <property type="project" value="UniProtKB-KW"/>
</dbReference>
<dbReference type="Proteomes" id="UP000187550">
    <property type="component" value="Unassembled WGS sequence"/>
</dbReference>
<organism evidence="3 4">
    <name type="scientific">Edaphobacillus lindanitolerans</name>
    <dbReference type="NCBI Taxonomy" id="550447"/>
    <lineage>
        <taxon>Bacteria</taxon>
        <taxon>Bacillati</taxon>
        <taxon>Bacillota</taxon>
        <taxon>Bacilli</taxon>
        <taxon>Bacillales</taxon>
        <taxon>Bacillaceae</taxon>
        <taxon>Edaphobacillus</taxon>
    </lineage>
</organism>
<dbReference type="OrthoDB" id="143422at2"/>
<evidence type="ECO:0000313" key="3">
    <source>
        <dbReference type="EMBL" id="SIT80128.1"/>
    </source>
</evidence>
<gene>
    <name evidence="3" type="ORF">SAMN05428946_1289</name>
</gene>
<keyword evidence="3" id="KW-0238">DNA-binding</keyword>
<dbReference type="Gene3D" id="1.10.10.2840">
    <property type="entry name" value="PucR C-terminal helix-turn-helix domain"/>
    <property type="match status" value="1"/>
</dbReference>
<dbReference type="Gene3D" id="3.30.450.40">
    <property type="match status" value="1"/>
</dbReference>
<dbReference type="EMBL" id="FTPL01000002">
    <property type="protein sequence ID" value="SIT80128.1"/>
    <property type="molecule type" value="Genomic_DNA"/>
</dbReference>
<sequence>MTGKMTRQLSSTRSEALIKVANAVNSTLELDELFKLTLSESIKAITHADGGALFVYEPQAGLLVCRSHMNFDEAVEQIRLSPGESFTGQCFSDRKAILLPTQKEIKMNSSTMTQENLLLLNQSMARHPGRNSFRAMSVPLITARDECIGVVTLNGFAEEGSFSSEDMTLLQAIAGQAATALEKAGLYEDIRAKNSMLEKLSRFHQELLSHMNNGLGLQAMLDQLSSVVGRPLSLLTVYGEVFGSAVSVKDSQIDEFMIRNGRQLLGKLFVYNGNLNEMSTTDRHLIQQSILYFALEINRRASVRNIEQRYKSELVDDLLTGALTDDFLGRAAGLGLDVSGCLLPVAVKIQEPAAENPVGQLIHQNELAGFLEMEIKRRFPGSLVVFRENLYLLLISAGLQSNTHSLVEKLTKIAEGAVQFAKESKNLSTAKFGAGHLVSSLDELADSLQSAIMTLKFMETANFKGLVADSSRFALQRLLNSATDREIDLFISSTLGPVFQYDEEKGTDLARTLQVYCRHLQRPGQAAKELHIHPNTLQYRIKQISRLFGLDFQDSDAMLDVQLACKLSSQS</sequence>
<evidence type="ECO:0000259" key="2">
    <source>
        <dbReference type="SMART" id="SM00065"/>
    </source>
</evidence>
<dbReference type="SMART" id="SM00065">
    <property type="entry name" value="GAF"/>
    <property type="match status" value="1"/>
</dbReference>
<dbReference type="PANTHER" id="PTHR33744:SF1">
    <property type="entry name" value="DNA-BINDING TRANSCRIPTIONAL ACTIVATOR ADER"/>
    <property type="match status" value="1"/>
</dbReference>
<dbReference type="InterPro" id="IPR029016">
    <property type="entry name" value="GAF-like_dom_sf"/>
</dbReference>
<dbReference type="InterPro" id="IPR042070">
    <property type="entry name" value="PucR_C-HTH_sf"/>
</dbReference>
<keyword evidence="4" id="KW-1185">Reference proteome</keyword>
<dbReference type="InterPro" id="IPR041522">
    <property type="entry name" value="CdaR_GGDEF"/>
</dbReference>
<dbReference type="SUPFAM" id="SSF55781">
    <property type="entry name" value="GAF domain-like"/>
    <property type="match status" value="1"/>
</dbReference>
<dbReference type="InterPro" id="IPR003018">
    <property type="entry name" value="GAF"/>
</dbReference>
<dbReference type="Pfam" id="PF13185">
    <property type="entry name" value="GAF_2"/>
    <property type="match status" value="1"/>
</dbReference>
<accession>A0A1U7PPE9</accession>
<comment type="similarity">
    <text evidence="1">Belongs to the CdaR family.</text>
</comment>
<name>A0A1U7PPE9_9BACI</name>
<evidence type="ECO:0000313" key="4">
    <source>
        <dbReference type="Proteomes" id="UP000187550"/>
    </source>
</evidence>